<keyword evidence="11" id="KW-1185">Reference proteome</keyword>
<evidence type="ECO:0000256" key="4">
    <source>
        <dbReference type="ARBA" id="ARBA00022801"/>
    </source>
</evidence>
<feature type="signal peptide" evidence="7">
    <location>
        <begin position="1"/>
        <end position="20"/>
    </location>
</feature>
<dbReference type="Gene3D" id="3.20.20.300">
    <property type="entry name" value="Glycoside hydrolase, family 3, N-terminal domain"/>
    <property type="match status" value="1"/>
</dbReference>
<comment type="similarity">
    <text evidence="2">Belongs to the glycosyl hydrolase 3 family.</text>
</comment>
<dbReference type="InterPro" id="IPR036962">
    <property type="entry name" value="Glyco_hydro_3_N_sf"/>
</dbReference>
<dbReference type="InterPro" id="IPR001764">
    <property type="entry name" value="Glyco_hydro_3_N"/>
</dbReference>
<protein>
    <recommendedName>
        <fullName evidence="3">beta-N-acetylhexosaminidase</fullName>
        <ecNumber evidence="3">3.2.1.52</ecNumber>
    </recommendedName>
</protein>
<dbReference type="GO" id="GO:0009254">
    <property type="term" value="P:peptidoglycan turnover"/>
    <property type="evidence" value="ECO:0007669"/>
    <property type="project" value="TreeGrafter"/>
</dbReference>
<feature type="domain" description="Beta-lactamase-related" evidence="8">
    <location>
        <begin position="588"/>
        <end position="947"/>
    </location>
</feature>
<dbReference type="GO" id="GO:0004563">
    <property type="term" value="F:beta-N-acetylhexosaminidase activity"/>
    <property type="evidence" value="ECO:0007669"/>
    <property type="project" value="UniProtKB-EC"/>
</dbReference>
<accession>A0A4R0Q4J3</accession>
<name>A0A4R0Q4J3_9SPHI</name>
<feature type="domain" description="Glycoside hydrolase family 3 N-terminal" evidence="9">
    <location>
        <begin position="44"/>
        <end position="360"/>
    </location>
</feature>
<dbReference type="PANTHER" id="PTHR30480:SF13">
    <property type="entry name" value="BETA-HEXOSAMINIDASE"/>
    <property type="match status" value="1"/>
</dbReference>
<evidence type="ECO:0000313" key="11">
    <source>
        <dbReference type="Proteomes" id="UP000293925"/>
    </source>
</evidence>
<proteinExistence type="inferred from homology"/>
<dbReference type="Proteomes" id="UP000293925">
    <property type="component" value="Unassembled WGS sequence"/>
</dbReference>
<dbReference type="RefSeq" id="WP_131527627.1">
    <property type="nucleotide sequence ID" value="NZ_SJSO01000003.1"/>
</dbReference>
<dbReference type="InterPro" id="IPR036881">
    <property type="entry name" value="Glyco_hydro_3_C_sf"/>
</dbReference>
<evidence type="ECO:0000256" key="3">
    <source>
        <dbReference type="ARBA" id="ARBA00012663"/>
    </source>
</evidence>
<dbReference type="AlphaFoldDB" id="A0A4R0Q4J3"/>
<dbReference type="OrthoDB" id="9805821at2"/>
<evidence type="ECO:0000256" key="6">
    <source>
        <dbReference type="SAM" id="MobiDB-lite"/>
    </source>
</evidence>
<dbReference type="InterPro" id="IPR001466">
    <property type="entry name" value="Beta-lactam-related"/>
</dbReference>
<dbReference type="PANTHER" id="PTHR30480">
    <property type="entry name" value="BETA-HEXOSAMINIDASE-RELATED"/>
    <property type="match status" value="1"/>
</dbReference>
<comment type="catalytic activity">
    <reaction evidence="1">
        <text>Hydrolysis of terminal non-reducing N-acetyl-D-hexosamine residues in N-acetyl-beta-D-hexosaminides.</text>
        <dbReference type="EC" id="3.2.1.52"/>
    </reaction>
</comment>
<evidence type="ECO:0000256" key="7">
    <source>
        <dbReference type="SAM" id="SignalP"/>
    </source>
</evidence>
<evidence type="ECO:0000259" key="8">
    <source>
        <dbReference type="Pfam" id="PF00144"/>
    </source>
</evidence>
<feature type="region of interest" description="Disordered" evidence="6">
    <location>
        <begin position="976"/>
        <end position="996"/>
    </location>
</feature>
<dbReference type="InterPro" id="IPR012338">
    <property type="entry name" value="Beta-lactam/transpept-like"/>
</dbReference>
<reference evidence="10 11" key="1">
    <citation type="submission" date="2019-02" db="EMBL/GenBank/DDBJ databases">
        <title>Pedobacter sp. RP-3-21 sp. nov., isolated from Arctic soil.</title>
        <authorList>
            <person name="Dahal R.H."/>
        </authorList>
    </citation>
    <scope>NUCLEOTIDE SEQUENCE [LARGE SCALE GENOMIC DNA]</scope>
    <source>
        <strain evidence="10 11">RP-3-21</strain>
    </source>
</reference>
<evidence type="ECO:0000256" key="1">
    <source>
        <dbReference type="ARBA" id="ARBA00001231"/>
    </source>
</evidence>
<comment type="caution">
    <text evidence="10">The sequence shown here is derived from an EMBL/GenBank/DDBJ whole genome shotgun (WGS) entry which is preliminary data.</text>
</comment>
<keyword evidence="7" id="KW-0732">Signal</keyword>
<dbReference type="InterPro" id="IPR050226">
    <property type="entry name" value="NagZ_Beta-hexosaminidase"/>
</dbReference>
<feature type="compositionally biased region" description="Polar residues" evidence="6">
    <location>
        <begin position="977"/>
        <end position="989"/>
    </location>
</feature>
<dbReference type="SUPFAM" id="SSF51445">
    <property type="entry name" value="(Trans)glycosidases"/>
    <property type="match status" value="1"/>
</dbReference>
<dbReference type="EMBL" id="SJSO01000003">
    <property type="protein sequence ID" value="TCD28608.1"/>
    <property type="molecule type" value="Genomic_DNA"/>
</dbReference>
<dbReference type="EC" id="3.2.1.52" evidence="3"/>
<dbReference type="SUPFAM" id="SSF56601">
    <property type="entry name" value="beta-lactamase/transpeptidase-like"/>
    <property type="match status" value="1"/>
</dbReference>
<dbReference type="Gene3D" id="3.40.710.10">
    <property type="entry name" value="DD-peptidase/beta-lactamase superfamily"/>
    <property type="match status" value="1"/>
</dbReference>
<dbReference type="Pfam" id="PF00144">
    <property type="entry name" value="Beta-lactamase"/>
    <property type="match status" value="1"/>
</dbReference>
<dbReference type="InterPro" id="IPR017853">
    <property type="entry name" value="GH"/>
</dbReference>
<organism evidence="10 11">
    <name type="scientific">Pedobacter psychrodurus</name>
    <dbReference type="NCBI Taxonomy" id="2530456"/>
    <lineage>
        <taxon>Bacteria</taxon>
        <taxon>Pseudomonadati</taxon>
        <taxon>Bacteroidota</taxon>
        <taxon>Sphingobacteriia</taxon>
        <taxon>Sphingobacteriales</taxon>
        <taxon>Sphingobacteriaceae</taxon>
        <taxon>Pedobacter</taxon>
    </lineage>
</organism>
<keyword evidence="4 10" id="KW-0378">Hydrolase</keyword>
<sequence length="996" mass="109974">MTRKNLILLSLLLLSIITQGQQKTKGRALGEKWVDQNFSQLNRRQKIAQLMVVRLSEKRGNEAVFFEKEVAGYIKKYKIGSVCLFQGNAVQQALVLNQLQALSKVPLMVCIDGETGVGMRFGDIKPFPDQLTMGAMNDASIVYRVGRTIGLQCKNAGIQVNYAPVVDINNNPDNPVINFRSFGQDKYKVSLYGSRITSGMQDAGIMACAKHFPGHGDVSVDSHLDLPVINKSLAQLDSLELFPFKSLIRENVGSVMVAHLYIPAIDTTSNRATSLSKSNVTGLLREQFGFKGITFTDALEMKGVAKFYPKGEAAAQSLIAGNDMLCLPGDIKGSIKKIRKAIRKGQLSWPEIDRRVKKVLLAKYHLGLDTLKPIDTLNLSLRLNAGVDELKKEVYKNSITLLALQDAELLPLKHGTRVAFVGLGIEQENHFAAQLRKLYQADCYYLGSKSDSTRAKHLLQQTAGYDVVIIGMHSYARFPAKNFGISGATFYLLDQLQKKANVISFAFGNPYAIKDFKEAKNIIACYEDDELMHDTAIDLLEGKITAKGKLPVSVDRFPFGTGITTNFYLPVVSPERAGLDSATLMGIDSIAKNAIANGATPGCVVLAARNGKIGFFKAYGHLDYSKKEKTTLQTVYDLASVTKISATNISVMKLYEEGRLDLQKTLGDYLPWVRGTDKAGLKVFDILLHQAGLVSFIPFYRETIEIKTGQPKAGYYQAQPGGIYTIRVAEGMYLRKDYADTIKTRILKSKMGPANRYVYSDNDFIFLGMIVEQITGLTLDEYVRNTFYLPLGMTNTAFKPLEHTPLNTIAPTEIEKSFRLQQLRGDVHDPGAAMFGGVAGHAGLFSNAYDLAQLYQLLLNGGELHGVRLLKKETIAYFTAYQSSISRRGIGFDKPEKDNATRVTPYPTISASPQAFGHTGFTGIGVWADPKENLLYIFLSNRVNPDGGENTKLLSTDVRGAIQEVVYKAIIEEDKTPGSSRAIQSQQLKPANRRRP</sequence>
<dbReference type="PRINTS" id="PR00133">
    <property type="entry name" value="GLHYDRLASE3"/>
</dbReference>
<evidence type="ECO:0000256" key="5">
    <source>
        <dbReference type="ARBA" id="ARBA00023295"/>
    </source>
</evidence>
<evidence type="ECO:0000313" key="10">
    <source>
        <dbReference type="EMBL" id="TCD28608.1"/>
    </source>
</evidence>
<keyword evidence="5" id="KW-0326">Glycosidase</keyword>
<gene>
    <name evidence="10" type="ORF">EZ456_04255</name>
</gene>
<evidence type="ECO:0000259" key="9">
    <source>
        <dbReference type="Pfam" id="PF00933"/>
    </source>
</evidence>
<dbReference type="Gene3D" id="3.40.50.1700">
    <property type="entry name" value="Glycoside hydrolase family 3 C-terminal domain"/>
    <property type="match status" value="1"/>
</dbReference>
<dbReference type="GO" id="GO:0005975">
    <property type="term" value="P:carbohydrate metabolic process"/>
    <property type="evidence" value="ECO:0007669"/>
    <property type="project" value="InterPro"/>
</dbReference>
<dbReference type="SUPFAM" id="SSF52279">
    <property type="entry name" value="Beta-D-glucan exohydrolase, C-terminal domain"/>
    <property type="match status" value="1"/>
</dbReference>
<evidence type="ECO:0000256" key="2">
    <source>
        <dbReference type="ARBA" id="ARBA00005336"/>
    </source>
</evidence>
<dbReference type="Pfam" id="PF00933">
    <property type="entry name" value="Glyco_hydro_3"/>
    <property type="match status" value="1"/>
</dbReference>
<feature type="chain" id="PRO_5020999373" description="beta-N-acetylhexosaminidase" evidence="7">
    <location>
        <begin position="21"/>
        <end position="996"/>
    </location>
</feature>